<dbReference type="InterPro" id="IPR001025">
    <property type="entry name" value="BAH_dom"/>
</dbReference>
<proteinExistence type="predicted"/>
<dbReference type="OrthoDB" id="1896853at2759"/>
<comment type="caution">
    <text evidence="2">The sequence shown here is derived from an EMBL/GenBank/DDBJ whole genome shotgun (WGS) entry which is preliminary data.</text>
</comment>
<dbReference type="SMART" id="SM00439">
    <property type="entry name" value="BAH"/>
    <property type="match status" value="1"/>
</dbReference>
<dbReference type="PROSITE" id="PS51038">
    <property type="entry name" value="BAH"/>
    <property type="match status" value="1"/>
</dbReference>
<dbReference type="FunFam" id="2.30.30.490:FF:000017">
    <property type="entry name" value="Bromo-adjacent homology (BAH) domain-containing protein"/>
    <property type="match status" value="1"/>
</dbReference>
<dbReference type="STRING" id="157652.A0A371F4G4"/>
<dbReference type="InterPro" id="IPR043151">
    <property type="entry name" value="BAH_sf"/>
</dbReference>
<gene>
    <name evidence="2" type="primary">ASI1</name>
    <name evidence="2" type="ORF">CR513_47404</name>
</gene>
<evidence type="ECO:0000259" key="1">
    <source>
        <dbReference type="PROSITE" id="PS51038"/>
    </source>
</evidence>
<organism evidence="2 3">
    <name type="scientific">Mucuna pruriens</name>
    <name type="common">Velvet bean</name>
    <name type="synonym">Dolichos pruriens</name>
    <dbReference type="NCBI Taxonomy" id="157652"/>
    <lineage>
        <taxon>Eukaryota</taxon>
        <taxon>Viridiplantae</taxon>
        <taxon>Streptophyta</taxon>
        <taxon>Embryophyta</taxon>
        <taxon>Tracheophyta</taxon>
        <taxon>Spermatophyta</taxon>
        <taxon>Magnoliopsida</taxon>
        <taxon>eudicotyledons</taxon>
        <taxon>Gunneridae</taxon>
        <taxon>Pentapetalae</taxon>
        <taxon>rosids</taxon>
        <taxon>fabids</taxon>
        <taxon>Fabales</taxon>
        <taxon>Fabaceae</taxon>
        <taxon>Papilionoideae</taxon>
        <taxon>50 kb inversion clade</taxon>
        <taxon>NPAAA clade</taxon>
        <taxon>indigoferoid/millettioid clade</taxon>
        <taxon>Phaseoleae</taxon>
        <taxon>Mucuna</taxon>
    </lineage>
</organism>
<dbReference type="Pfam" id="PF01426">
    <property type="entry name" value="BAH"/>
    <property type="match status" value="1"/>
</dbReference>
<dbReference type="AlphaFoldDB" id="A0A371F4G4"/>
<feature type="domain" description="BAH" evidence="1">
    <location>
        <begin position="39"/>
        <end position="161"/>
    </location>
</feature>
<sequence>MAEPTTVEEEFEFAWGKKRGMGGKRKDVQFYDSFTFDGVEYALNDAIYLHNGSGGEPHIGKLIKIWENRDKSRKVKVQWFFRPNEIRKFLEGIQTRDNELFLACGDGKGFANVNPLEAIVGKCNVCVSKDNGNPQRSDDAMAGFVSYRFFDVGNFKIVDQIDGTEEKCFQSVWVEGDAKSTWDNNELAEDKLSKKEKCGRSNIFVGLGKASSRDKGFSHCIFHIHEDLNKFF</sequence>
<reference evidence="2" key="1">
    <citation type="submission" date="2018-05" db="EMBL/GenBank/DDBJ databases">
        <title>Draft genome of Mucuna pruriens seed.</title>
        <authorList>
            <person name="Nnadi N.E."/>
            <person name="Vos R."/>
            <person name="Hasami M.H."/>
            <person name="Devisetty U.K."/>
            <person name="Aguiy J.C."/>
        </authorList>
    </citation>
    <scope>NUCLEOTIDE SEQUENCE [LARGE SCALE GENOMIC DNA]</scope>
    <source>
        <strain evidence="2">JCA_2017</strain>
    </source>
</reference>
<dbReference type="Gene3D" id="2.30.30.490">
    <property type="match status" value="1"/>
</dbReference>
<evidence type="ECO:0000313" key="2">
    <source>
        <dbReference type="EMBL" id="RDX73033.1"/>
    </source>
</evidence>
<dbReference type="PANTHER" id="PTHR47073:SF2">
    <property type="entry name" value="PROTEIN ANTI-SILENCING 1"/>
    <property type="match status" value="1"/>
</dbReference>
<dbReference type="GO" id="GO:0003723">
    <property type="term" value="F:RNA binding"/>
    <property type="evidence" value="ECO:0007669"/>
    <property type="project" value="TreeGrafter"/>
</dbReference>
<keyword evidence="3" id="KW-1185">Reference proteome</keyword>
<feature type="non-terminal residue" evidence="2">
    <location>
        <position position="1"/>
    </location>
</feature>
<accession>A0A371F4G4</accession>
<dbReference type="GO" id="GO:0003682">
    <property type="term" value="F:chromatin binding"/>
    <property type="evidence" value="ECO:0007669"/>
    <property type="project" value="InterPro"/>
</dbReference>
<dbReference type="PANTHER" id="PTHR47073">
    <property type="entry name" value="PROTEIN ANTI-SILENCING 1"/>
    <property type="match status" value="1"/>
</dbReference>
<evidence type="ECO:0000313" key="3">
    <source>
        <dbReference type="Proteomes" id="UP000257109"/>
    </source>
</evidence>
<dbReference type="Proteomes" id="UP000257109">
    <property type="component" value="Unassembled WGS sequence"/>
</dbReference>
<name>A0A371F4G4_MUCPR</name>
<dbReference type="EMBL" id="QJKJ01010678">
    <property type="protein sequence ID" value="RDX73033.1"/>
    <property type="molecule type" value="Genomic_DNA"/>
</dbReference>
<protein>
    <submittedName>
        <fullName evidence="2">Protein ANTI-SILENCING 1</fullName>
    </submittedName>
</protein>